<evidence type="ECO:0000256" key="3">
    <source>
        <dbReference type="ARBA" id="ARBA00022670"/>
    </source>
</evidence>
<feature type="transmembrane region" description="Helical" evidence="8">
    <location>
        <begin position="187"/>
        <end position="209"/>
    </location>
</feature>
<reference evidence="9" key="1">
    <citation type="submission" date="2019-10" db="EMBL/GenBank/DDBJ databases">
        <title>Draft genome sequece of Microseira wollei NIES-4236.</title>
        <authorList>
            <person name="Yamaguchi H."/>
            <person name="Suzuki S."/>
            <person name="Kawachi M."/>
        </authorList>
    </citation>
    <scope>NUCLEOTIDE SEQUENCE</scope>
    <source>
        <strain evidence="9">NIES-4236</strain>
    </source>
</reference>
<dbReference type="GO" id="GO:0008233">
    <property type="term" value="F:peptidase activity"/>
    <property type="evidence" value="ECO:0007669"/>
    <property type="project" value="UniProtKB-KW"/>
</dbReference>
<keyword evidence="10" id="KW-1185">Reference proteome</keyword>
<keyword evidence="6 8" id="KW-1133">Transmembrane helix</keyword>
<gene>
    <name evidence="9" type="ORF">MiSe_53850</name>
</gene>
<dbReference type="GO" id="GO:0005886">
    <property type="term" value="C:plasma membrane"/>
    <property type="evidence" value="ECO:0007669"/>
    <property type="project" value="UniProtKB-SubCell"/>
</dbReference>
<evidence type="ECO:0000256" key="7">
    <source>
        <dbReference type="ARBA" id="ARBA00023136"/>
    </source>
</evidence>
<dbReference type="InterPro" id="IPR026392">
    <property type="entry name" value="Exo/Archaeosortase_dom"/>
</dbReference>
<proteinExistence type="predicted"/>
<dbReference type="AlphaFoldDB" id="A0AAV3XHY5"/>
<evidence type="ECO:0000256" key="1">
    <source>
        <dbReference type="ARBA" id="ARBA00004651"/>
    </source>
</evidence>
<evidence type="ECO:0000256" key="5">
    <source>
        <dbReference type="ARBA" id="ARBA00022801"/>
    </source>
</evidence>
<dbReference type="Pfam" id="PF09721">
    <property type="entry name" value="Exosortase_EpsH"/>
    <property type="match status" value="1"/>
</dbReference>
<dbReference type="InterPro" id="IPR026492">
    <property type="entry name" value="Cyanoexo_CrtB"/>
</dbReference>
<dbReference type="NCBIfam" id="TIGR04178">
    <property type="entry name" value="exo_archaeo"/>
    <property type="match status" value="1"/>
</dbReference>
<dbReference type="RefSeq" id="WP_226586524.1">
    <property type="nucleotide sequence ID" value="NZ_BLAY01000094.1"/>
</dbReference>
<feature type="transmembrane region" description="Helical" evidence="8">
    <location>
        <begin position="47"/>
        <end position="66"/>
    </location>
</feature>
<evidence type="ECO:0000313" key="9">
    <source>
        <dbReference type="EMBL" id="GET40575.1"/>
    </source>
</evidence>
<comment type="subcellular location">
    <subcellularLocation>
        <location evidence="1">Cell membrane</location>
        <topology evidence="1">Multi-pass membrane protein</topology>
    </subcellularLocation>
</comment>
<comment type="caution">
    <text evidence="9">The sequence shown here is derived from an EMBL/GenBank/DDBJ whole genome shotgun (WGS) entry which is preliminary data.</text>
</comment>
<feature type="transmembrane region" description="Helical" evidence="8">
    <location>
        <begin position="15"/>
        <end position="35"/>
    </location>
</feature>
<accession>A0AAV3XHY5</accession>
<feature type="transmembrane region" description="Helical" evidence="8">
    <location>
        <begin position="78"/>
        <end position="96"/>
    </location>
</feature>
<name>A0AAV3XHY5_9CYAN</name>
<sequence>MQIRQKYPNVIDRHLLDAAILALLAIIYAPLIWHWYDGWLHKNIGIIHEYFSHGLIGLPFAAYIAWMGRFQWRRLPDTFNPLGAALLVLGGIFYLSGLPDFANLSFPIVLAGLCLWLKGFPGLKLQAFPLLLAFLATPNQAPYLIEPLALPLQSFIAHTAGFILIQLGFPVTVEEINLYVNGRIVEVAPHCAGLKMLFTSLYVGIMLLYWTDTWRSRNKSIFFLVSAVLISVTANIIRNTLLTFFHGTGQDHAFEVLHEGWGGDVYSACMLGMLVLVINAIDRFFPAQSDQSNPQEAFEQSDSPQEY</sequence>
<feature type="transmembrane region" description="Helical" evidence="8">
    <location>
        <begin position="221"/>
        <end position="245"/>
    </location>
</feature>
<keyword evidence="4 8" id="KW-0812">Transmembrane</keyword>
<dbReference type="InterPro" id="IPR013426">
    <property type="entry name" value="EpsH-like"/>
</dbReference>
<evidence type="ECO:0000256" key="8">
    <source>
        <dbReference type="SAM" id="Phobius"/>
    </source>
</evidence>
<feature type="transmembrane region" description="Helical" evidence="8">
    <location>
        <begin position="108"/>
        <end position="136"/>
    </location>
</feature>
<organism evidence="9 10">
    <name type="scientific">Microseira wollei NIES-4236</name>
    <dbReference type="NCBI Taxonomy" id="2530354"/>
    <lineage>
        <taxon>Bacteria</taxon>
        <taxon>Bacillati</taxon>
        <taxon>Cyanobacteriota</taxon>
        <taxon>Cyanophyceae</taxon>
        <taxon>Oscillatoriophycideae</taxon>
        <taxon>Aerosakkonematales</taxon>
        <taxon>Aerosakkonemataceae</taxon>
        <taxon>Microseira</taxon>
    </lineage>
</organism>
<feature type="transmembrane region" description="Helical" evidence="8">
    <location>
        <begin position="265"/>
        <end position="285"/>
    </location>
</feature>
<feature type="transmembrane region" description="Helical" evidence="8">
    <location>
        <begin position="148"/>
        <end position="167"/>
    </location>
</feature>
<keyword evidence="3" id="KW-0645">Protease</keyword>
<protein>
    <submittedName>
        <fullName evidence="9">Eight transmembrane protein EpsH</fullName>
    </submittedName>
</protein>
<evidence type="ECO:0000313" key="10">
    <source>
        <dbReference type="Proteomes" id="UP001050975"/>
    </source>
</evidence>
<evidence type="ECO:0000256" key="2">
    <source>
        <dbReference type="ARBA" id="ARBA00022475"/>
    </source>
</evidence>
<dbReference type="EMBL" id="BLAY01000094">
    <property type="protein sequence ID" value="GET40575.1"/>
    <property type="molecule type" value="Genomic_DNA"/>
</dbReference>
<dbReference type="GO" id="GO:0006508">
    <property type="term" value="P:proteolysis"/>
    <property type="evidence" value="ECO:0007669"/>
    <property type="project" value="UniProtKB-KW"/>
</dbReference>
<dbReference type="NCBIfam" id="TIGR02602">
    <property type="entry name" value="8TM_EpsH"/>
    <property type="match status" value="1"/>
</dbReference>
<keyword evidence="7 8" id="KW-0472">Membrane</keyword>
<evidence type="ECO:0000256" key="6">
    <source>
        <dbReference type="ARBA" id="ARBA00022989"/>
    </source>
</evidence>
<dbReference type="Proteomes" id="UP001050975">
    <property type="component" value="Unassembled WGS sequence"/>
</dbReference>
<evidence type="ECO:0000256" key="4">
    <source>
        <dbReference type="ARBA" id="ARBA00022692"/>
    </source>
</evidence>
<keyword evidence="5" id="KW-0378">Hydrolase</keyword>
<keyword evidence="2" id="KW-1003">Cell membrane</keyword>
<dbReference type="InterPro" id="IPR019127">
    <property type="entry name" value="Exosortase"/>
</dbReference>
<dbReference type="NCBIfam" id="TIGR04156">
    <property type="entry name" value="cyanoexo_CrtB"/>
    <property type="match status" value="1"/>
</dbReference>